<dbReference type="Proteomes" id="UP001187734">
    <property type="component" value="Unassembled WGS sequence"/>
</dbReference>
<protein>
    <submittedName>
        <fullName evidence="2">Uncharacterized protein</fullName>
    </submittedName>
</protein>
<comment type="caution">
    <text evidence="2">The sequence shown here is derived from an EMBL/GenBank/DDBJ whole genome shotgun (WGS) entry which is preliminary data.</text>
</comment>
<feature type="region of interest" description="Disordered" evidence="1">
    <location>
        <begin position="1"/>
        <end position="34"/>
    </location>
</feature>
<organism evidence="2 3">
    <name type="scientific">Fusarium torulosum</name>
    <dbReference type="NCBI Taxonomy" id="33205"/>
    <lineage>
        <taxon>Eukaryota</taxon>
        <taxon>Fungi</taxon>
        <taxon>Dikarya</taxon>
        <taxon>Ascomycota</taxon>
        <taxon>Pezizomycotina</taxon>
        <taxon>Sordariomycetes</taxon>
        <taxon>Hypocreomycetidae</taxon>
        <taxon>Hypocreales</taxon>
        <taxon>Nectriaceae</taxon>
        <taxon>Fusarium</taxon>
    </lineage>
</organism>
<accession>A0AAE8M3M1</accession>
<reference evidence="2" key="1">
    <citation type="submission" date="2018-03" db="EMBL/GenBank/DDBJ databases">
        <authorList>
            <person name="Guldener U."/>
        </authorList>
    </citation>
    <scope>NUCLEOTIDE SEQUENCE</scope>
</reference>
<feature type="compositionally biased region" description="Polar residues" evidence="1">
    <location>
        <begin position="1"/>
        <end position="11"/>
    </location>
</feature>
<keyword evidence="3" id="KW-1185">Reference proteome</keyword>
<evidence type="ECO:0000256" key="1">
    <source>
        <dbReference type="SAM" id="MobiDB-lite"/>
    </source>
</evidence>
<dbReference type="EMBL" id="ONZP01000096">
    <property type="protein sequence ID" value="SPJ73504.1"/>
    <property type="molecule type" value="Genomic_DNA"/>
</dbReference>
<dbReference type="AlphaFoldDB" id="A0AAE8M3M1"/>
<sequence>MSSQNNKQPTPKSILKGSFSNPPQISEPKPKLKVSFSSENNTVISIPAVNSDRPSMRLKDCPKRKLFTEGFSTVWVNMPLIESGAVVLEADTLGDGEVVAPGKELNYEELMALPDDQRAMVILTGPFEETAKRLRDHSENSK</sequence>
<evidence type="ECO:0000313" key="3">
    <source>
        <dbReference type="Proteomes" id="UP001187734"/>
    </source>
</evidence>
<gene>
    <name evidence="2" type="ORF">FTOL_03234</name>
</gene>
<evidence type="ECO:0000313" key="2">
    <source>
        <dbReference type="EMBL" id="SPJ73504.1"/>
    </source>
</evidence>
<name>A0AAE8M3M1_9HYPO</name>
<proteinExistence type="predicted"/>